<protein>
    <recommendedName>
        <fullName evidence="4">Plantacyanin</fullName>
    </recommendedName>
</protein>
<comment type="caution">
    <text evidence="7">The sequence shown here is derived from an EMBL/GenBank/DDBJ whole genome shotgun (WGS) entry which is preliminary data.</text>
</comment>
<dbReference type="CDD" id="cd11013">
    <property type="entry name" value="Plantacyanin"/>
    <property type="match status" value="1"/>
</dbReference>
<dbReference type="Pfam" id="PF02298">
    <property type="entry name" value="Cu_bind_like"/>
    <property type="match status" value="1"/>
</dbReference>
<dbReference type="Proteomes" id="UP000652761">
    <property type="component" value="Unassembled WGS sequence"/>
</dbReference>
<evidence type="ECO:0000256" key="1">
    <source>
        <dbReference type="ARBA" id="ARBA00022723"/>
    </source>
</evidence>
<dbReference type="InterPro" id="IPR003245">
    <property type="entry name" value="Phytocyanin_dom"/>
</dbReference>
<feature type="signal peptide" evidence="5">
    <location>
        <begin position="1"/>
        <end position="26"/>
    </location>
</feature>
<feature type="chain" id="PRO_5032408839" description="Plantacyanin" evidence="5">
    <location>
        <begin position="27"/>
        <end position="122"/>
    </location>
</feature>
<sequence length="122" mass="13004">MASQGRGSARAAAVLLLCLIAIQSEAAVYTVGDSAGWTFNMVAWPRGKRFRAGDQIVFRYDPAIHNVVPVTAAGYNSCLQPRGAKVFRSGNDRITLARGTNYFICTVVGHCQAGMKVAILAA</sequence>
<keyword evidence="3" id="KW-1015">Disulfide bond</keyword>
<evidence type="ECO:0000313" key="8">
    <source>
        <dbReference type="Proteomes" id="UP000652761"/>
    </source>
</evidence>
<evidence type="ECO:0000256" key="2">
    <source>
        <dbReference type="ARBA" id="ARBA00023008"/>
    </source>
</evidence>
<dbReference type="SMR" id="A0A843TXP0"/>
<dbReference type="OrthoDB" id="2011645at2759"/>
<evidence type="ECO:0000259" key="6">
    <source>
        <dbReference type="PROSITE" id="PS51485"/>
    </source>
</evidence>
<dbReference type="GO" id="GO:0046872">
    <property type="term" value="F:metal ion binding"/>
    <property type="evidence" value="ECO:0007669"/>
    <property type="project" value="UniProtKB-KW"/>
</dbReference>
<keyword evidence="1" id="KW-0479">Metal-binding</keyword>
<dbReference type="InterPro" id="IPR008972">
    <property type="entry name" value="Cupredoxin"/>
</dbReference>
<keyword evidence="2" id="KW-0186">Copper</keyword>
<dbReference type="AlphaFoldDB" id="A0A843TXP0"/>
<dbReference type="GO" id="GO:0009055">
    <property type="term" value="F:electron transfer activity"/>
    <property type="evidence" value="ECO:0007669"/>
    <property type="project" value="InterPro"/>
</dbReference>
<keyword evidence="8" id="KW-1185">Reference proteome</keyword>
<dbReference type="Gene3D" id="2.60.40.420">
    <property type="entry name" value="Cupredoxins - blue copper proteins"/>
    <property type="match status" value="1"/>
</dbReference>
<evidence type="ECO:0000256" key="3">
    <source>
        <dbReference type="ARBA" id="ARBA00023157"/>
    </source>
</evidence>
<dbReference type="GO" id="GO:0005886">
    <property type="term" value="C:plasma membrane"/>
    <property type="evidence" value="ECO:0007669"/>
    <property type="project" value="TreeGrafter"/>
</dbReference>
<proteinExistence type="predicted"/>
<keyword evidence="5" id="KW-0732">Signal</keyword>
<dbReference type="FunFam" id="2.60.40.420:FF:000013">
    <property type="entry name" value="basic blue protein-like"/>
    <property type="match status" value="1"/>
</dbReference>
<organism evidence="7 8">
    <name type="scientific">Colocasia esculenta</name>
    <name type="common">Wild taro</name>
    <name type="synonym">Arum esculentum</name>
    <dbReference type="NCBI Taxonomy" id="4460"/>
    <lineage>
        <taxon>Eukaryota</taxon>
        <taxon>Viridiplantae</taxon>
        <taxon>Streptophyta</taxon>
        <taxon>Embryophyta</taxon>
        <taxon>Tracheophyta</taxon>
        <taxon>Spermatophyta</taxon>
        <taxon>Magnoliopsida</taxon>
        <taxon>Liliopsida</taxon>
        <taxon>Araceae</taxon>
        <taxon>Aroideae</taxon>
        <taxon>Colocasieae</taxon>
        <taxon>Colocasia</taxon>
    </lineage>
</organism>
<evidence type="ECO:0000313" key="7">
    <source>
        <dbReference type="EMBL" id="MQL74627.1"/>
    </source>
</evidence>
<evidence type="ECO:0000256" key="4">
    <source>
        <dbReference type="ARBA" id="ARBA00082491"/>
    </source>
</evidence>
<dbReference type="EMBL" id="NMUH01000216">
    <property type="protein sequence ID" value="MQL74627.1"/>
    <property type="molecule type" value="Genomic_DNA"/>
</dbReference>
<dbReference type="PANTHER" id="PTHR33021:SF9">
    <property type="entry name" value="PUTATIVE, EXPRESSED-RELATED"/>
    <property type="match status" value="1"/>
</dbReference>
<reference evidence="7" key="1">
    <citation type="submission" date="2017-07" db="EMBL/GenBank/DDBJ databases">
        <title>Taro Niue Genome Assembly and Annotation.</title>
        <authorList>
            <person name="Atibalentja N."/>
            <person name="Keating K."/>
            <person name="Fields C.J."/>
        </authorList>
    </citation>
    <scope>NUCLEOTIDE SEQUENCE</scope>
    <source>
        <strain evidence="7">Niue_2</strain>
        <tissue evidence="7">Leaf</tissue>
    </source>
</reference>
<accession>A0A843TXP0</accession>
<dbReference type="InterPro" id="IPR041844">
    <property type="entry name" value="Plantacyanin"/>
</dbReference>
<name>A0A843TXP0_COLES</name>
<dbReference type="SUPFAM" id="SSF49503">
    <property type="entry name" value="Cupredoxins"/>
    <property type="match status" value="1"/>
</dbReference>
<dbReference type="PROSITE" id="PS51485">
    <property type="entry name" value="PHYTOCYANIN"/>
    <property type="match status" value="1"/>
</dbReference>
<evidence type="ECO:0000256" key="5">
    <source>
        <dbReference type="SAM" id="SignalP"/>
    </source>
</evidence>
<gene>
    <name evidence="7" type="ORF">Taro_006957</name>
</gene>
<feature type="domain" description="Phytocyanin" evidence="6">
    <location>
        <begin position="27"/>
        <end position="122"/>
    </location>
</feature>
<dbReference type="PANTHER" id="PTHR33021">
    <property type="entry name" value="BLUE COPPER PROTEIN"/>
    <property type="match status" value="1"/>
</dbReference>
<dbReference type="InterPro" id="IPR039391">
    <property type="entry name" value="Phytocyanin-like"/>
</dbReference>